<keyword evidence="2 7" id="KW-0813">Transport</keyword>
<dbReference type="Proteomes" id="UP000746471">
    <property type="component" value="Unassembled WGS sequence"/>
</dbReference>
<dbReference type="RefSeq" id="WP_213237362.1">
    <property type="nucleotide sequence ID" value="NZ_JAHBCL010000021.1"/>
</dbReference>
<feature type="transmembrane region" description="Helical" evidence="7">
    <location>
        <begin position="100"/>
        <end position="127"/>
    </location>
</feature>
<evidence type="ECO:0000256" key="1">
    <source>
        <dbReference type="ARBA" id="ARBA00004651"/>
    </source>
</evidence>
<keyword evidence="4 7" id="KW-0812">Transmembrane</keyword>
<keyword evidence="5 7" id="KW-1133">Transmembrane helix</keyword>
<gene>
    <name evidence="9" type="ORF">KHM83_12520</name>
</gene>
<dbReference type="InterPro" id="IPR035906">
    <property type="entry name" value="MetI-like_sf"/>
</dbReference>
<protein>
    <submittedName>
        <fullName evidence="9">ABC transporter permease</fullName>
    </submittedName>
</protein>
<feature type="transmembrane region" description="Helical" evidence="7">
    <location>
        <begin position="139"/>
        <end position="156"/>
    </location>
</feature>
<sequence>MENQGRIHKNTFMKESTRENMRMYWYKFSRNKLSVLGLLLVISSIVIAIFAPVIAPFPQHVEAFVDYNNASLAPSSTYWFGTDIFGRDILSRIIFAFRGALYMSIIVLAIAVPVGTLLGLIAGYFGGWFEVVIMRLTDIFLSIPAIILALSIASVLEPNLTSSMIAVTVMWWPWYTRMVAGMAKSYSKEYFIKNAELIGASKFHILFREILPNCISPILTKMALDVGWVMLIGATLSYCGLGEQPPTPAFGQMISDGSKYMPDLWWMTIYPAMAIAYIILGFNLLGDGISDMFNKGRQ</sequence>
<keyword evidence="6 7" id="KW-0472">Membrane</keyword>
<evidence type="ECO:0000313" key="10">
    <source>
        <dbReference type="Proteomes" id="UP000746471"/>
    </source>
</evidence>
<dbReference type="CDD" id="cd06261">
    <property type="entry name" value="TM_PBP2"/>
    <property type="match status" value="1"/>
</dbReference>
<dbReference type="PROSITE" id="PS50928">
    <property type="entry name" value="ABC_TM1"/>
    <property type="match status" value="1"/>
</dbReference>
<evidence type="ECO:0000313" key="9">
    <source>
        <dbReference type="EMBL" id="MBS7527500.1"/>
    </source>
</evidence>
<dbReference type="SUPFAM" id="SSF161098">
    <property type="entry name" value="MetI-like"/>
    <property type="match status" value="1"/>
</dbReference>
<evidence type="ECO:0000256" key="3">
    <source>
        <dbReference type="ARBA" id="ARBA00022475"/>
    </source>
</evidence>
<evidence type="ECO:0000259" key="8">
    <source>
        <dbReference type="PROSITE" id="PS50928"/>
    </source>
</evidence>
<feature type="domain" description="ABC transmembrane type-1" evidence="8">
    <location>
        <begin position="97"/>
        <end position="286"/>
    </location>
</feature>
<dbReference type="PANTHER" id="PTHR43386">
    <property type="entry name" value="OLIGOPEPTIDE TRANSPORT SYSTEM PERMEASE PROTEIN APPC"/>
    <property type="match status" value="1"/>
</dbReference>
<keyword evidence="10" id="KW-1185">Reference proteome</keyword>
<comment type="caution">
    <text evidence="9">The sequence shown here is derived from an EMBL/GenBank/DDBJ whole genome shotgun (WGS) entry which is preliminary data.</text>
</comment>
<evidence type="ECO:0000256" key="2">
    <source>
        <dbReference type="ARBA" id="ARBA00022448"/>
    </source>
</evidence>
<dbReference type="Gene3D" id="1.10.3720.10">
    <property type="entry name" value="MetI-like"/>
    <property type="match status" value="1"/>
</dbReference>
<dbReference type="InterPro" id="IPR025966">
    <property type="entry name" value="OppC_N"/>
</dbReference>
<dbReference type="InterPro" id="IPR050366">
    <property type="entry name" value="BP-dependent_transpt_permease"/>
</dbReference>
<keyword evidence="3" id="KW-1003">Cell membrane</keyword>
<comment type="subcellular location">
    <subcellularLocation>
        <location evidence="1 7">Cell membrane</location>
        <topology evidence="1 7">Multi-pass membrane protein</topology>
    </subcellularLocation>
</comment>
<feature type="transmembrane region" description="Helical" evidence="7">
    <location>
        <begin position="264"/>
        <end position="285"/>
    </location>
</feature>
<organism evidence="9 10">
    <name type="scientific">Fusibacter paucivorans</name>
    <dbReference type="NCBI Taxonomy" id="76009"/>
    <lineage>
        <taxon>Bacteria</taxon>
        <taxon>Bacillati</taxon>
        <taxon>Bacillota</taxon>
        <taxon>Clostridia</taxon>
        <taxon>Eubacteriales</taxon>
        <taxon>Eubacteriales Family XII. Incertae Sedis</taxon>
        <taxon>Fusibacter</taxon>
    </lineage>
</organism>
<dbReference type="EMBL" id="JAHBCL010000021">
    <property type="protein sequence ID" value="MBS7527500.1"/>
    <property type="molecule type" value="Genomic_DNA"/>
</dbReference>
<name>A0ABS5PQS7_9FIRM</name>
<evidence type="ECO:0000256" key="6">
    <source>
        <dbReference type="ARBA" id="ARBA00023136"/>
    </source>
</evidence>
<comment type="similarity">
    <text evidence="7">Belongs to the binding-protein-dependent transport system permease family.</text>
</comment>
<proteinExistence type="inferred from homology"/>
<evidence type="ECO:0000256" key="4">
    <source>
        <dbReference type="ARBA" id="ARBA00022692"/>
    </source>
</evidence>
<reference evidence="9 10" key="1">
    <citation type="submission" date="2021-05" db="EMBL/GenBank/DDBJ databases">
        <title>Fusibacter ferrireducens sp. nov., an anaerobic, sulfur- and Fe-reducing bacterium isolated from the mangrove sediment.</title>
        <authorList>
            <person name="Qiu D."/>
        </authorList>
    </citation>
    <scope>NUCLEOTIDE SEQUENCE [LARGE SCALE GENOMIC DNA]</scope>
    <source>
        <strain evidence="9 10">DSM 12116</strain>
    </source>
</reference>
<dbReference type="Pfam" id="PF00528">
    <property type="entry name" value="BPD_transp_1"/>
    <property type="match status" value="1"/>
</dbReference>
<dbReference type="PANTHER" id="PTHR43386:SF1">
    <property type="entry name" value="D,D-DIPEPTIDE TRANSPORT SYSTEM PERMEASE PROTEIN DDPC-RELATED"/>
    <property type="match status" value="1"/>
</dbReference>
<evidence type="ECO:0000256" key="5">
    <source>
        <dbReference type="ARBA" id="ARBA00022989"/>
    </source>
</evidence>
<dbReference type="Pfam" id="PF12911">
    <property type="entry name" value="OppC_N"/>
    <property type="match status" value="1"/>
</dbReference>
<evidence type="ECO:0000256" key="7">
    <source>
        <dbReference type="RuleBase" id="RU363032"/>
    </source>
</evidence>
<dbReference type="InterPro" id="IPR000515">
    <property type="entry name" value="MetI-like"/>
</dbReference>
<feature type="transmembrane region" description="Helical" evidence="7">
    <location>
        <begin position="33"/>
        <end position="55"/>
    </location>
</feature>
<accession>A0ABS5PQS7</accession>